<dbReference type="PANTHER" id="PTHR43542">
    <property type="entry name" value="METHYLTRANSFERASE"/>
    <property type="match status" value="1"/>
</dbReference>
<keyword evidence="3" id="KW-0812">Transmembrane</keyword>
<name>A0ABP0W9X7_9BRYO</name>
<reference evidence="4" key="1">
    <citation type="submission" date="2024-02" db="EMBL/GenBank/DDBJ databases">
        <authorList>
            <consortium name="ELIXIR-Norway"/>
            <consortium name="Elixir Norway"/>
        </authorList>
    </citation>
    <scope>NUCLEOTIDE SEQUENCE</scope>
</reference>
<organism evidence="4 5">
    <name type="scientific">Sphagnum jensenii</name>
    <dbReference type="NCBI Taxonomy" id="128206"/>
    <lineage>
        <taxon>Eukaryota</taxon>
        <taxon>Viridiplantae</taxon>
        <taxon>Streptophyta</taxon>
        <taxon>Embryophyta</taxon>
        <taxon>Bryophyta</taxon>
        <taxon>Sphagnophytina</taxon>
        <taxon>Sphagnopsida</taxon>
        <taxon>Sphagnales</taxon>
        <taxon>Sphagnaceae</taxon>
        <taxon>Sphagnum</taxon>
    </lineage>
</organism>
<proteinExistence type="predicted"/>
<sequence length="126" mass="13579">MAGEAGGRKLVSPADMNVWPMLEVVPGAVFNILQALGGCSASLPAGWWLDLNSGWAQWELRHSAGAGSKGKQWCTLHGLRCCCSRQSIMAVCCQLFSLVLGSSIFYIVCPLCCVVHITMLSTFKKD</sequence>
<evidence type="ECO:0000313" key="5">
    <source>
        <dbReference type="Proteomes" id="UP001497444"/>
    </source>
</evidence>
<accession>A0ABP0W9X7</accession>
<keyword evidence="1" id="KW-0489">Methyltransferase</keyword>
<evidence type="ECO:0000256" key="1">
    <source>
        <dbReference type="ARBA" id="ARBA00022603"/>
    </source>
</evidence>
<dbReference type="InterPro" id="IPR004398">
    <property type="entry name" value="RNA_MeTrfase_RsmD"/>
</dbReference>
<feature type="transmembrane region" description="Helical" evidence="3">
    <location>
        <begin position="95"/>
        <end position="120"/>
    </location>
</feature>
<evidence type="ECO:0000256" key="2">
    <source>
        <dbReference type="ARBA" id="ARBA00022679"/>
    </source>
</evidence>
<dbReference type="PANTHER" id="PTHR43542:SF1">
    <property type="entry name" value="METHYLTRANSFERASE"/>
    <property type="match status" value="1"/>
</dbReference>
<keyword evidence="3" id="KW-0472">Membrane</keyword>
<evidence type="ECO:0000313" key="4">
    <source>
        <dbReference type="EMBL" id="CAK9263632.1"/>
    </source>
</evidence>
<keyword evidence="5" id="KW-1185">Reference proteome</keyword>
<dbReference type="EMBL" id="OZ020111">
    <property type="protein sequence ID" value="CAK9263632.1"/>
    <property type="molecule type" value="Genomic_DNA"/>
</dbReference>
<keyword evidence="2" id="KW-0808">Transferase</keyword>
<dbReference type="Proteomes" id="UP001497444">
    <property type="component" value="Chromosome 16"/>
</dbReference>
<gene>
    <name evidence="4" type="ORF">CSSPJE1EN1_LOCUS9110</name>
</gene>
<keyword evidence="3" id="KW-1133">Transmembrane helix</keyword>
<evidence type="ECO:0000256" key="3">
    <source>
        <dbReference type="SAM" id="Phobius"/>
    </source>
</evidence>
<protein>
    <submittedName>
        <fullName evidence="4">Uncharacterized protein</fullName>
    </submittedName>
</protein>